<dbReference type="Proteomes" id="UP000321800">
    <property type="component" value="Unassembled WGS sequence"/>
</dbReference>
<dbReference type="GO" id="GO:0034599">
    <property type="term" value="P:cellular response to oxidative stress"/>
    <property type="evidence" value="ECO:0007669"/>
    <property type="project" value="TreeGrafter"/>
</dbReference>
<dbReference type="AlphaFoldDB" id="A0A094YLT8"/>
<organism evidence="7 10">
    <name type="scientific">Acetobacter tropicalis</name>
    <dbReference type="NCBI Taxonomy" id="104102"/>
    <lineage>
        <taxon>Bacteria</taxon>
        <taxon>Pseudomonadati</taxon>
        <taxon>Pseudomonadota</taxon>
        <taxon>Alphaproteobacteria</taxon>
        <taxon>Acetobacterales</taxon>
        <taxon>Acetobacteraceae</taxon>
        <taxon>Acetobacter</taxon>
    </lineage>
</organism>
<dbReference type="PANTHER" id="PTHR11592">
    <property type="entry name" value="GLUTATHIONE PEROXIDASE"/>
    <property type="match status" value="1"/>
</dbReference>
<accession>A0A094YLT8</accession>
<dbReference type="PIRSF" id="PIRSF000303">
    <property type="entry name" value="Glutathion_perox"/>
    <property type="match status" value="1"/>
</dbReference>
<keyword evidence="2 5" id="KW-0575">Peroxidase</keyword>
<comment type="similarity">
    <text evidence="1 5">Belongs to the glutathione peroxidase family.</text>
</comment>
<dbReference type="EMBL" id="LHZT01000101">
    <property type="protein sequence ID" value="KXV59763.1"/>
    <property type="molecule type" value="Genomic_DNA"/>
</dbReference>
<evidence type="ECO:0000313" key="6">
    <source>
        <dbReference type="EMBL" id="GEL51103.1"/>
    </source>
</evidence>
<evidence type="ECO:0000256" key="2">
    <source>
        <dbReference type="ARBA" id="ARBA00022559"/>
    </source>
</evidence>
<evidence type="ECO:0000313" key="7">
    <source>
        <dbReference type="EMBL" id="KGB22287.1"/>
    </source>
</evidence>
<dbReference type="PRINTS" id="PR01011">
    <property type="entry name" value="GLUTPROXDASE"/>
</dbReference>
<sequence length="161" mass="17876">MTTAYDFTLPGLEGDTINLNDYRGRPLLIVNTASKCGFTPQYEGLQAIWSQFRKAGLMVIGVPSNDFGQQEPGTASEIASFCHRNYGVSFPMAARSSVKGTNAIPLFQWLNKECGFLGRPRWNFYKYLINRSGQPAAWFASVTSPTSPRVRDAIERTLLNG</sequence>
<dbReference type="Proteomes" id="UP000075411">
    <property type="component" value="Unassembled WGS sequence"/>
</dbReference>
<evidence type="ECO:0000256" key="5">
    <source>
        <dbReference type="RuleBase" id="RU000499"/>
    </source>
</evidence>
<name>A0A094YLT8_9PROT</name>
<dbReference type="Proteomes" id="UP000029448">
    <property type="component" value="Unassembled WGS sequence"/>
</dbReference>
<evidence type="ECO:0000313" key="9">
    <source>
        <dbReference type="EMBL" id="OUI85916.1"/>
    </source>
</evidence>
<dbReference type="STRING" id="104102.AtDm6_2298"/>
<keyword evidence="10" id="KW-1185">Reference proteome</keyword>
<dbReference type="EMBL" id="BJVR01000023">
    <property type="protein sequence ID" value="GEL51103.1"/>
    <property type="molecule type" value="Genomic_DNA"/>
</dbReference>
<dbReference type="Pfam" id="PF00255">
    <property type="entry name" value="GSHPx"/>
    <property type="match status" value="1"/>
</dbReference>
<dbReference type="GO" id="GO:0004601">
    <property type="term" value="F:peroxidase activity"/>
    <property type="evidence" value="ECO:0007669"/>
    <property type="project" value="UniProtKB-KW"/>
</dbReference>
<dbReference type="Proteomes" id="UP000194565">
    <property type="component" value="Unassembled WGS sequence"/>
</dbReference>
<dbReference type="InterPro" id="IPR029759">
    <property type="entry name" value="GPX_AS"/>
</dbReference>
<protein>
    <recommendedName>
        <fullName evidence="5">Glutathione peroxidase</fullName>
    </recommendedName>
</protein>
<dbReference type="OrthoDB" id="9785502at2"/>
<dbReference type="RefSeq" id="WP_035380824.1">
    <property type="nucleotide sequence ID" value="NZ_BJVR01000023.1"/>
</dbReference>
<dbReference type="Gene3D" id="3.40.30.10">
    <property type="entry name" value="Glutaredoxin"/>
    <property type="match status" value="1"/>
</dbReference>
<dbReference type="GeneID" id="89479617"/>
<evidence type="ECO:0000313" key="11">
    <source>
        <dbReference type="Proteomes" id="UP000075411"/>
    </source>
</evidence>
<reference evidence="6 13" key="4">
    <citation type="submission" date="2019-07" db="EMBL/GenBank/DDBJ databases">
        <title>Whole genome shotgun sequence of Acetobacter tropicalis NBRC 16470.</title>
        <authorList>
            <person name="Hosoyama A."/>
            <person name="Uohara A."/>
            <person name="Ohji S."/>
            <person name="Ichikawa N."/>
        </authorList>
    </citation>
    <scope>NUCLEOTIDE SEQUENCE [LARGE SCALE GENOMIC DNA]</scope>
    <source>
        <strain evidence="6 13">NBRC 16470</strain>
    </source>
</reference>
<feature type="active site" evidence="4">
    <location>
        <position position="36"/>
    </location>
</feature>
<dbReference type="SUPFAM" id="SSF52833">
    <property type="entry name" value="Thioredoxin-like"/>
    <property type="match status" value="1"/>
</dbReference>
<reference evidence="9 12" key="2">
    <citation type="submission" date="2014-06" db="EMBL/GenBank/DDBJ databases">
        <authorList>
            <person name="Ju J."/>
            <person name="Zhang J."/>
        </authorList>
    </citation>
    <scope>NUCLEOTIDE SEQUENCE [LARGE SCALE GENOMIC DNA]</scope>
    <source>
        <strain evidence="9">DmW_042</strain>
    </source>
</reference>
<reference evidence="8 11" key="3">
    <citation type="submission" date="2015-06" db="EMBL/GenBank/DDBJ databases">
        <title>Improved classification and identification of acetic acid bacteria using matrix-assisted laser desorption/ionization time-of-flight mass spectrometry; Gluconobacter nephelii and Gluconobacter uchimurae are later heterotypic synonyms of Gluconobacter japonicus and Gluconobacter oxydans, respectively.</title>
        <authorList>
            <person name="Li L."/>
            <person name="Cleenwerck I."/>
            <person name="De Vuyst L."/>
            <person name="Vandamme P."/>
        </authorList>
    </citation>
    <scope>NUCLEOTIDE SEQUENCE [LARGE SCALE GENOMIC DNA]</scope>
    <source>
        <strain evidence="8 11">LMG 1663</strain>
    </source>
</reference>
<evidence type="ECO:0000256" key="4">
    <source>
        <dbReference type="PIRSR" id="PIRSR000303-1"/>
    </source>
</evidence>
<dbReference type="EMBL" id="JOMM01000027">
    <property type="protein sequence ID" value="OUI85916.1"/>
    <property type="molecule type" value="Genomic_DNA"/>
</dbReference>
<proteinExistence type="inferred from homology"/>
<dbReference type="PANTHER" id="PTHR11592:SF78">
    <property type="entry name" value="GLUTATHIONE PEROXIDASE"/>
    <property type="match status" value="1"/>
</dbReference>
<gene>
    <name evidence="8" type="ORF">AD947_03500</name>
    <name evidence="7" type="ORF">AtDm6_2298</name>
    <name evidence="6" type="ORF">ATR01nite_21780</name>
    <name evidence="9" type="ORF">HC62_09275</name>
</gene>
<comment type="caution">
    <text evidence="7">The sequence shown here is derived from an EMBL/GenBank/DDBJ whole genome shotgun (WGS) entry which is preliminary data.</text>
</comment>
<dbReference type="EMBL" id="JOKM01000079">
    <property type="protein sequence ID" value="KGB22287.1"/>
    <property type="molecule type" value="Genomic_DNA"/>
</dbReference>
<evidence type="ECO:0000313" key="10">
    <source>
        <dbReference type="Proteomes" id="UP000029448"/>
    </source>
</evidence>
<reference evidence="7 10" key="1">
    <citation type="submission" date="2014-06" db="EMBL/GenBank/DDBJ databases">
        <title>Functional and comparative genomic analyses of the Drosophila gut microbiota identify candidate symbiosis factors.</title>
        <authorList>
            <person name="Newell P.D."/>
            <person name="Chaston J.M."/>
            <person name="Douglas A.E."/>
        </authorList>
    </citation>
    <scope>NUCLEOTIDE SEQUENCE [LARGE SCALE GENOMIC DNA]</scope>
    <source>
        <strain evidence="7 10">DmCS_006</strain>
    </source>
</reference>
<evidence type="ECO:0000313" key="13">
    <source>
        <dbReference type="Proteomes" id="UP000321800"/>
    </source>
</evidence>
<evidence type="ECO:0000256" key="1">
    <source>
        <dbReference type="ARBA" id="ARBA00006926"/>
    </source>
</evidence>
<keyword evidence="3 5" id="KW-0560">Oxidoreductase</keyword>
<dbReference type="InterPro" id="IPR036249">
    <property type="entry name" value="Thioredoxin-like_sf"/>
</dbReference>
<dbReference type="PROSITE" id="PS51355">
    <property type="entry name" value="GLUTATHIONE_PEROXID_3"/>
    <property type="match status" value="1"/>
</dbReference>
<dbReference type="CDD" id="cd00340">
    <property type="entry name" value="GSH_Peroxidase"/>
    <property type="match status" value="1"/>
</dbReference>
<evidence type="ECO:0000256" key="3">
    <source>
        <dbReference type="ARBA" id="ARBA00023002"/>
    </source>
</evidence>
<evidence type="ECO:0000313" key="8">
    <source>
        <dbReference type="EMBL" id="KXV59763.1"/>
    </source>
</evidence>
<dbReference type="PATRIC" id="fig|104102.11.peg.765"/>
<evidence type="ECO:0000313" key="12">
    <source>
        <dbReference type="Proteomes" id="UP000194565"/>
    </source>
</evidence>
<dbReference type="PROSITE" id="PS00460">
    <property type="entry name" value="GLUTATHIONE_PEROXID_1"/>
    <property type="match status" value="1"/>
</dbReference>
<dbReference type="InterPro" id="IPR000889">
    <property type="entry name" value="Glutathione_peroxidase"/>
</dbReference>